<dbReference type="GO" id="GO:0004322">
    <property type="term" value="F:ferroxidase activity"/>
    <property type="evidence" value="ECO:0007669"/>
    <property type="project" value="TreeGrafter"/>
</dbReference>
<dbReference type="EC" id="1.16.3.2" evidence="7"/>
<feature type="domain" description="Ferritin-like diiron" evidence="8">
    <location>
        <begin position="1"/>
        <end position="145"/>
    </location>
</feature>
<evidence type="ECO:0000256" key="1">
    <source>
        <dbReference type="ARBA" id="ARBA00006950"/>
    </source>
</evidence>
<keyword evidence="7" id="KW-0963">Cytoplasm</keyword>
<evidence type="ECO:0000313" key="10">
    <source>
        <dbReference type="Proteomes" id="UP000233491"/>
    </source>
</evidence>
<dbReference type="GO" id="GO:0042802">
    <property type="term" value="F:identical protein binding"/>
    <property type="evidence" value="ECO:0007669"/>
    <property type="project" value="UniProtKB-ARBA"/>
</dbReference>
<protein>
    <recommendedName>
        <fullName evidence="7">Ferritin</fullName>
        <ecNumber evidence="7">1.16.3.2</ecNumber>
    </recommendedName>
</protein>
<dbReference type="GO" id="GO:0005829">
    <property type="term" value="C:cytosol"/>
    <property type="evidence" value="ECO:0007669"/>
    <property type="project" value="TreeGrafter"/>
</dbReference>
<evidence type="ECO:0000256" key="4">
    <source>
        <dbReference type="ARBA" id="ARBA00023002"/>
    </source>
</evidence>
<dbReference type="FunFam" id="1.20.1260.10:FF:000001">
    <property type="entry name" value="Non-heme ferritin"/>
    <property type="match status" value="1"/>
</dbReference>
<gene>
    <name evidence="9" type="ORF">CXZ10_17275</name>
</gene>
<keyword evidence="2 7" id="KW-0409">Iron storage</keyword>
<comment type="function">
    <text evidence="7">Iron-storage protein.</text>
</comment>
<sequence length="162" mass="18237">MLSDALQNGFNEQIQKEFYSSYLYLAMAAHFEAANLPGFASWMKKQSDEERGHGMKLWDYVYDRGGKVELAAIEQPPVAFGKPLEVFELVLAHEQKVTQSINALYALAAKNDDVAAEIFLQWFVTEQVEEEKSVTDVIAQLKMSGDNGFAALFVDKHILGQR</sequence>
<dbReference type="PROSITE" id="PS50905">
    <property type="entry name" value="FERRITIN_LIKE"/>
    <property type="match status" value="1"/>
</dbReference>
<organism evidence="9 10">
    <name type="scientific">Pleomorphomonas diazotrophica</name>
    <dbReference type="NCBI Taxonomy" id="1166257"/>
    <lineage>
        <taxon>Bacteria</taxon>
        <taxon>Pseudomonadati</taxon>
        <taxon>Pseudomonadota</taxon>
        <taxon>Alphaproteobacteria</taxon>
        <taxon>Hyphomicrobiales</taxon>
        <taxon>Pleomorphomonadaceae</taxon>
        <taxon>Pleomorphomonas</taxon>
    </lineage>
</organism>
<dbReference type="InterPro" id="IPR041719">
    <property type="entry name" value="Ferritin_prok"/>
</dbReference>
<comment type="subcellular location">
    <subcellularLocation>
        <location evidence="7">Cytoplasm</location>
    </subcellularLocation>
</comment>
<dbReference type="OrthoDB" id="9801481at2"/>
<evidence type="ECO:0000259" key="8">
    <source>
        <dbReference type="PROSITE" id="PS50905"/>
    </source>
</evidence>
<evidence type="ECO:0000256" key="6">
    <source>
        <dbReference type="PIRSR" id="PIRSR601519-1"/>
    </source>
</evidence>
<dbReference type="PANTHER" id="PTHR11431">
    <property type="entry name" value="FERRITIN"/>
    <property type="match status" value="1"/>
</dbReference>
<dbReference type="Proteomes" id="UP000233491">
    <property type="component" value="Unassembled WGS sequence"/>
</dbReference>
<keyword evidence="10" id="KW-1185">Reference proteome</keyword>
<dbReference type="PANTHER" id="PTHR11431:SF127">
    <property type="entry name" value="BACTERIAL NON-HEME FERRITIN"/>
    <property type="match status" value="1"/>
</dbReference>
<accession>A0A1I4W4U0</accession>
<dbReference type="CDD" id="cd01055">
    <property type="entry name" value="Nonheme_Ferritin"/>
    <property type="match status" value="1"/>
</dbReference>
<name>A0A1I4W4U0_9HYPH</name>
<dbReference type="InterPro" id="IPR009040">
    <property type="entry name" value="Ferritin-like_diiron"/>
</dbReference>
<dbReference type="InterPro" id="IPR008331">
    <property type="entry name" value="Ferritin_DPS_dom"/>
</dbReference>
<dbReference type="RefSeq" id="WP_101290617.1">
    <property type="nucleotide sequence ID" value="NZ_FOUQ01000015.1"/>
</dbReference>
<proteinExistence type="inferred from homology"/>
<evidence type="ECO:0000256" key="7">
    <source>
        <dbReference type="RuleBase" id="RU361145"/>
    </source>
</evidence>
<reference evidence="9 10" key="1">
    <citation type="submission" date="2017-12" db="EMBL/GenBank/DDBJ databases">
        <title>Anaerobic carbon monoxide metabolism by Pleomorphomonas carboxyditropha sp. nov., a new mesophilic hydrogenogenic carboxidotroph.</title>
        <authorList>
            <person name="Esquivel-Elizondo S."/>
            <person name="Krajmalnik-Brown R."/>
        </authorList>
    </citation>
    <scope>NUCLEOTIDE SEQUENCE [LARGE SCALE GENOMIC DNA]</scope>
    <source>
        <strain evidence="9 10">R5-392</strain>
    </source>
</reference>
<dbReference type="GO" id="GO:0008198">
    <property type="term" value="F:ferrous iron binding"/>
    <property type="evidence" value="ECO:0007669"/>
    <property type="project" value="TreeGrafter"/>
</dbReference>
<dbReference type="InterPro" id="IPR012347">
    <property type="entry name" value="Ferritin-like"/>
</dbReference>
<dbReference type="Pfam" id="PF00210">
    <property type="entry name" value="Ferritin"/>
    <property type="match status" value="1"/>
</dbReference>
<comment type="similarity">
    <text evidence="1 7">Belongs to the ferritin family. Prokaryotic subfamily.</text>
</comment>
<dbReference type="GO" id="GO:0008199">
    <property type="term" value="F:ferric iron binding"/>
    <property type="evidence" value="ECO:0007669"/>
    <property type="project" value="InterPro"/>
</dbReference>
<dbReference type="GO" id="GO:0006879">
    <property type="term" value="P:intracellular iron ion homeostasis"/>
    <property type="evidence" value="ECO:0007669"/>
    <property type="project" value="UniProtKB-KW"/>
</dbReference>
<evidence type="ECO:0000256" key="5">
    <source>
        <dbReference type="ARBA" id="ARBA00023004"/>
    </source>
</evidence>
<evidence type="ECO:0000313" key="9">
    <source>
        <dbReference type="EMBL" id="PKR87878.1"/>
    </source>
</evidence>
<feature type="binding site" evidence="6">
    <location>
        <position position="53"/>
    </location>
    <ligand>
        <name>Fe cation</name>
        <dbReference type="ChEBI" id="CHEBI:24875"/>
        <label>1</label>
    </ligand>
</feature>
<keyword evidence="5 6" id="KW-0408">Iron</keyword>
<keyword evidence="4" id="KW-0560">Oxidoreductase</keyword>
<feature type="binding site" evidence="6">
    <location>
        <position position="50"/>
    </location>
    <ligand>
        <name>Fe cation</name>
        <dbReference type="ChEBI" id="CHEBI:24875"/>
        <label>1</label>
    </ligand>
</feature>
<dbReference type="Gene3D" id="1.20.1260.10">
    <property type="match status" value="1"/>
</dbReference>
<comment type="caution">
    <text evidence="9">The sequence shown here is derived from an EMBL/GenBank/DDBJ whole genome shotgun (WGS) entry which is preliminary data.</text>
</comment>
<feature type="binding site" evidence="6">
    <location>
        <position position="94"/>
    </location>
    <ligand>
        <name>Fe cation</name>
        <dbReference type="ChEBI" id="CHEBI:24875"/>
        <label>1</label>
    </ligand>
</feature>
<comment type="catalytic activity">
    <reaction evidence="7">
        <text>4 Fe(2+) + O2 + 6 H2O = 4 iron(III) oxide-hydroxide + 12 H(+)</text>
        <dbReference type="Rhea" id="RHEA:11972"/>
        <dbReference type="ChEBI" id="CHEBI:15377"/>
        <dbReference type="ChEBI" id="CHEBI:15378"/>
        <dbReference type="ChEBI" id="CHEBI:15379"/>
        <dbReference type="ChEBI" id="CHEBI:29033"/>
        <dbReference type="ChEBI" id="CHEBI:78619"/>
        <dbReference type="EC" id="1.16.3.2"/>
    </reaction>
</comment>
<dbReference type="AlphaFoldDB" id="A0A1I4W4U0"/>
<evidence type="ECO:0000256" key="2">
    <source>
        <dbReference type="ARBA" id="ARBA00022434"/>
    </source>
</evidence>
<feature type="binding site" evidence="6">
    <location>
        <position position="17"/>
    </location>
    <ligand>
        <name>Fe cation</name>
        <dbReference type="ChEBI" id="CHEBI:24875"/>
        <label>1</label>
    </ligand>
</feature>
<feature type="binding site" evidence="6">
    <location>
        <position position="127"/>
    </location>
    <ligand>
        <name>Fe cation</name>
        <dbReference type="ChEBI" id="CHEBI:24875"/>
        <label>1</label>
    </ligand>
</feature>
<dbReference type="SUPFAM" id="SSF47240">
    <property type="entry name" value="Ferritin-like"/>
    <property type="match status" value="1"/>
</dbReference>
<dbReference type="InterPro" id="IPR001519">
    <property type="entry name" value="Ferritin"/>
</dbReference>
<keyword evidence="3 6" id="KW-0479">Metal-binding</keyword>
<evidence type="ECO:0000256" key="3">
    <source>
        <dbReference type="ARBA" id="ARBA00022723"/>
    </source>
</evidence>
<dbReference type="InterPro" id="IPR009078">
    <property type="entry name" value="Ferritin-like_SF"/>
</dbReference>
<dbReference type="GO" id="GO:0006826">
    <property type="term" value="P:iron ion transport"/>
    <property type="evidence" value="ECO:0007669"/>
    <property type="project" value="InterPro"/>
</dbReference>
<dbReference type="EMBL" id="PJNW01000015">
    <property type="protein sequence ID" value="PKR87878.1"/>
    <property type="molecule type" value="Genomic_DNA"/>
</dbReference>